<keyword evidence="2" id="KW-1185">Reference proteome</keyword>
<reference evidence="1" key="1">
    <citation type="submission" date="2022-11" db="EMBL/GenBank/DDBJ databases">
        <authorList>
            <person name="Scott C."/>
            <person name="Bruce N."/>
        </authorList>
    </citation>
    <scope>NUCLEOTIDE SEQUENCE</scope>
</reference>
<protein>
    <submittedName>
        <fullName evidence="1">Uncharacterized protein</fullName>
    </submittedName>
</protein>
<dbReference type="Proteomes" id="UP000838763">
    <property type="component" value="Unassembled WGS sequence"/>
</dbReference>
<gene>
    <name evidence="1" type="ORF">PPNO1_LOCUS381</name>
</gene>
<accession>A0A9P1M7F3</accession>
<comment type="caution">
    <text evidence="1">The sequence shown here is derived from an EMBL/GenBank/DDBJ whole genome shotgun (WGS) entry which is preliminary data.</text>
</comment>
<name>A0A9P1M7F3_9PEZI</name>
<sequence>MRNGSRSTLPSDFYRVAPRSAHLDGRAWSTMQAIQARDPDTQDPLDKYLLYFSSVAEAVAYKQELERLGALHATPEGKARMTLAPPTSPP</sequence>
<proteinExistence type="predicted"/>
<evidence type="ECO:0000313" key="1">
    <source>
        <dbReference type="EMBL" id="CAI4210579.1"/>
    </source>
</evidence>
<organism evidence="1 2">
    <name type="scientific">Parascedosporium putredinis</name>
    <dbReference type="NCBI Taxonomy" id="1442378"/>
    <lineage>
        <taxon>Eukaryota</taxon>
        <taxon>Fungi</taxon>
        <taxon>Dikarya</taxon>
        <taxon>Ascomycota</taxon>
        <taxon>Pezizomycotina</taxon>
        <taxon>Sordariomycetes</taxon>
        <taxon>Hypocreomycetidae</taxon>
        <taxon>Microascales</taxon>
        <taxon>Microascaceae</taxon>
        <taxon>Parascedosporium</taxon>
    </lineage>
</organism>
<dbReference type="EMBL" id="CALLCH030000001">
    <property type="protein sequence ID" value="CAI4210579.1"/>
    <property type="molecule type" value="Genomic_DNA"/>
</dbReference>
<dbReference type="AlphaFoldDB" id="A0A9P1M7F3"/>
<dbReference type="OrthoDB" id="5332316at2759"/>
<evidence type="ECO:0000313" key="2">
    <source>
        <dbReference type="Proteomes" id="UP000838763"/>
    </source>
</evidence>